<evidence type="ECO:0000313" key="9">
    <source>
        <dbReference type="Proteomes" id="UP000075320"/>
    </source>
</evidence>
<keyword evidence="5 6" id="KW-0472">Membrane</keyword>
<evidence type="ECO:0000256" key="4">
    <source>
        <dbReference type="ARBA" id="ARBA00022989"/>
    </source>
</evidence>
<feature type="domain" description="Cytochrome b561 bacterial/Ni-hydrogenase" evidence="7">
    <location>
        <begin position="6"/>
        <end position="170"/>
    </location>
</feature>
<keyword evidence="9" id="KW-1185">Reference proteome</keyword>
<comment type="caution">
    <text evidence="8">The sequence shown here is derived from an EMBL/GenBank/DDBJ whole genome shotgun (WGS) entry which is preliminary data.</text>
</comment>
<dbReference type="AlphaFoldDB" id="A0A150WQ58"/>
<dbReference type="GO" id="GO:0009055">
    <property type="term" value="F:electron transfer activity"/>
    <property type="evidence" value="ECO:0007669"/>
    <property type="project" value="InterPro"/>
</dbReference>
<evidence type="ECO:0000259" key="7">
    <source>
        <dbReference type="Pfam" id="PF01292"/>
    </source>
</evidence>
<evidence type="ECO:0000256" key="5">
    <source>
        <dbReference type="ARBA" id="ARBA00023136"/>
    </source>
</evidence>
<dbReference type="GO" id="GO:0020037">
    <property type="term" value="F:heme binding"/>
    <property type="evidence" value="ECO:0007669"/>
    <property type="project" value="TreeGrafter"/>
</dbReference>
<accession>A0A150WQ58</accession>
<dbReference type="OrthoDB" id="196472at2"/>
<keyword evidence="4 6" id="KW-1133">Transmembrane helix</keyword>
<evidence type="ECO:0000256" key="3">
    <source>
        <dbReference type="ARBA" id="ARBA00022692"/>
    </source>
</evidence>
<sequence>MRTKMVYDLPTRIFHWSFVFLFLSSFIIAKNVDDESIVFAFHMLSGLLLGFLVIWRIFWGFFGSEHARFIDFSLNPKDLVQYTLGVFTNSKKRWPGHNPASSWSTIVMLILAFGLALTGYLMGSGLKEEIEDIHELMANSFLIVVVMHVIGVAIHSFQHRDSIALSMLDGKKDLSSEVSSIPNSRGIAATFLVVFMIVVASYLISNFDSNKGTLDFFGRTLTLGEGSGAPE</sequence>
<feature type="transmembrane region" description="Helical" evidence="6">
    <location>
        <begin position="103"/>
        <end position="124"/>
    </location>
</feature>
<dbReference type="InterPro" id="IPR016174">
    <property type="entry name" value="Di-haem_cyt_TM"/>
</dbReference>
<dbReference type="Gene3D" id="1.20.950.20">
    <property type="entry name" value="Transmembrane di-heme cytochromes, Chain C"/>
    <property type="match status" value="1"/>
</dbReference>
<feature type="transmembrane region" description="Helical" evidence="6">
    <location>
        <begin position="12"/>
        <end position="29"/>
    </location>
</feature>
<keyword evidence="3 6" id="KW-0812">Transmembrane</keyword>
<dbReference type="PANTHER" id="PTHR30485:SF2">
    <property type="entry name" value="BLL0597 PROTEIN"/>
    <property type="match status" value="1"/>
</dbReference>
<dbReference type="GO" id="GO:0022904">
    <property type="term" value="P:respiratory electron transport chain"/>
    <property type="evidence" value="ECO:0007669"/>
    <property type="project" value="InterPro"/>
</dbReference>
<protein>
    <submittedName>
        <fullName evidence="8">Cytochrome b</fullName>
    </submittedName>
</protein>
<keyword evidence="2" id="KW-1003">Cell membrane</keyword>
<feature type="transmembrane region" description="Helical" evidence="6">
    <location>
        <begin position="186"/>
        <end position="204"/>
    </location>
</feature>
<proteinExistence type="predicted"/>
<dbReference type="SUPFAM" id="SSF81342">
    <property type="entry name" value="Transmembrane di-heme cytochromes"/>
    <property type="match status" value="1"/>
</dbReference>
<gene>
    <name evidence="8" type="ORF">AZI86_05305</name>
</gene>
<evidence type="ECO:0000256" key="6">
    <source>
        <dbReference type="SAM" id="Phobius"/>
    </source>
</evidence>
<dbReference type="Proteomes" id="UP000075320">
    <property type="component" value="Unassembled WGS sequence"/>
</dbReference>
<evidence type="ECO:0000313" key="8">
    <source>
        <dbReference type="EMBL" id="KYG66464.1"/>
    </source>
</evidence>
<evidence type="ECO:0000256" key="2">
    <source>
        <dbReference type="ARBA" id="ARBA00022475"/>
    </source>
</evidence>
<dbReference type="EMBL" id="LUKE01000001">
    <property type="protein sequence ID" value="KYG66464.1"/>
    <property type="molecule type" value="Genomic_DNA"/>
</dbReference>
<feature type="transmembrane region" description="Helical" evidence="6">
    <location>
        <begin position="136"/>
        <end position="157"/>
    </location>
</feature>
<reference evidence="8 9" key="1">
    <citation type="submission" date="2016-03" db="EMBL/GenBank/DDBJ databases">
        <authorList>
            <person name="Ploux O."/>
        </authorList>
    </citation>
    <scope>NUCLEOTIDE SEQUENCE [LARGE SCALE GENOMIC DNA]</scope>
    <source>
        <strain evidence="8 9">R0</strain>
    </source>
</reference>
<dbReference type="Pfam" id="PF01292">
    <property type="entry name" value="Ni_hydr_CYTB"/>
    <property type="match status" value="1"/>
</dbReference>
<organism evidence="8 9">
    <name type="scientific">Bdellovibrio bacteriovorus</name>
    <dbReference type="NCBI Taxonomy" id="959"/>
    <lineage>
        <taxon>Bacteria</taxon>
        <taxon>Pseudomonadati</taxon>
        <taxon>Bdellovibrionota</taxon>
        <taxon>Bdellovibrionia</taxon>
        <taxon>Bdellovibrionales</taxon>
        <taxon>Pseudobdellovibrionaceae</taxon>
        <taxon>Bdellovibrio</taxon>
    </lineage>
</organism>
<feature type="transmembrane region" description="Helical" evidence="6">
    <location>
        <begin position="36"/>
        <end position="58"/>
    </location>
</feature>
<dbReference type="RefSeq" id="WP_061834028.1">
    <property type="nucleotide sequence ID" value="NZ_LUKE01000001.1"/>
</dbReference>
<name>A0A150WQ58_BDEBC</name>
<dbReference type="PANTHER" id="PTHR30485">
    <property type="entry name" value="NI/FE-HYDROGENASE 1 B-TYPE CYTOCHROME SUBUNIT"/>
    <property type="match status" value="1"/>
</dbReference>
<dbReference type="InterPro" id="IPR051542">
    <property type="entry name" value="Hydrogenase_cytochrome"/>
</dbReference>
<dbReference type="GO" id="GO:0005886">
    <property type="term" value="C:plasma membrane"/>
    <property type="evidence" value="ECO:0007669"/>
    <property type="project" value="UniProtKB-SubCell"/>
</dbReference>
<comment type="subcellular location">
    <subcellularLocation>
        <location evidence="1">Cell membrane</location>
        <topology evidence="1">Multi-pass membrane protein</topology>
    </subcellularLocation>
</comment>
<dbReference type="InterPro" id="IPR011577">
    <property type="entry name" value="Cyt_b561_bac/Ni-Hgenase"/>
</dbReference>
<evidence type="ECO:0000256" key="1">
    <source>
        <dbReference type="ARBA" id="ARBA00004651"/>
    </source>
</evidence>